<evidence type="ECO:0000256" key="3">
    <source>
        <dbReference type="ARBA" id="ARBA00023180"/>
    </source>
</evidence>
<keyword evidence="5" id="KW-1185">Reference proteome</keyword>
<evidence type="ECO:0000313" key="4">
    <source>
        <dbReference type="EMBL" id="GAA6168867.1"/>
    </source>
</evidence>
<dbReference type="CDD" id="cd06461">
    <property type="entry name" value="M2_ACE"/>
    <property type="match status" value="1"/>
</dbReference>
<dbReference type="Gene3D" id="1.10.1370.30">
    <property type="match status" value="2"/>
</dbReference>
<organism evidence="4 5">
    <name type="scientific">Sessilibacter corallicola</name>
    <dbReference type="NCBI Taxonomy" id="2904075"/>
    <lineage>
        <taxon>Bacteria</taxon>
        <taxon>Pseudomonadati</taxon>
        <taxon>Pseudomonadota</taxon>
        <taxon>Gammaproteobacteria</taxon>
        <taxon>Cellvibrionales</taxon>
        <taxon>Cellvibrionaceae</taxon>
        <taxon>Sessilibacter</taxon>
    </lineage>
</organism>
<comment type="caution">
    <text evidence="4">The sequence shown here is derived from an EMBL/GenBank/DDBJ whole genome shotgun (WGS) entry which is preliminary data.</text>
</comment>
<keyword evidence="3" id="KW-0325">Glycoprotein</keyword>
<dbReference type="SUPFAM" id="SSF55486">
    <property type="entry name" value="Metalloproteases ('zincins'), catalytic domain"/>
    <property type="match status" value="1"/>
</dbReference>
<dbReference type="Proteomes" id="UP001465153">
    <property type="component" value="Unassembled WGS sequence"/>
</dbReference>
<reference evidence="4 5" key="1">
    <citation type="submission" date="2024-04" db="EMBL/GenBank/DDBJ databases">
        <title>Draft genome sequence of Sessilibacter corallicola NBRC 116591.</title>
        <authorList>
            <person name="Miyakawa T."/>
            <person name="Kusuya Y."/>
            <person name="Miura T."/>
        </authorList>
    </citation>
    <scope>NUCLEOTIDE SEQUENCE [LARGE SCALE GENOMIC DNA]</scope>
    <source>
        <strain evidence="4 5">KU-00831-HH</strain>
    </source>
</reference>
<proteinExistence type="predicted"/>
<protein>
    <submittedName>
        <fullName evidence="4">M2 family metallopeptidase</fullName>
    </submittedName>
</protein>
<evidence type="ECO:0000256" key="1">
    <source>
        <dbReference type="ARBA" id="ARBA00022729"/>
    </source>
</evidence>
<dbReference type="Pfam" id="PF01401">
    <property type="entry name" value="Peptidase_M2"/>
    <property type="match status" value="1"/>
</dbReference>
<accession>A0ABQ0AB38</accession>
<keyword evidence="1" id="KW-0732">Signal</keyword>
<dbReference type="InterPro" id="IPR001548">
    <property type="entry name" value="Peptidase_M2"/>
</dbReference>
<dbReference type="PRINTS" id="PR00791">
    <property type="entry name" value="PEPDIPTASEA"/>
</dbReference>
<dbReference type="EMBL" id="BAABWN010000008">
    <property type="protein sequence ID" value="GAA6168867.1"/>
    <property type="molecule type" value="Genomic_DNA"/>
</dbReference>
<dbReference type="PANTHER" id="PTHR10514:SF27">
    <property type="entry name" value="ANGIOTENSIN-CONVERTING ENZYME"/>
    <property type="match status" value="1"/>
</dbReference>
<gene>
    <name evidence="4" type="ORF">NBRC116591_26780</name>
</gene>
<dbReference type="PANTHER" id="PTHR10514">
    <property type="entry name" value="ANGIOTENSIN-CONVERTING ENZYME"/>
    <property type="match status" value="1"/>
</dbReference>
<keyword evidence="2" id="KW-1015">Disulfide bond</keyword>
<sequence length="622" mass="70598">MFYQVFSKQPEKKTLVKVIATAAAALAFTGCTITIEPDGKPVVYSDLTTQEPARFVRDFQEELLEINKEVETAYWVRSTYITPDTALLASKAGEKYLAFLSKSVDKAKRYDNVQMDETTRRAIDKIIQSTSLPSPDNSARRAELAEVSTEMEGIYGSGKACDANGNNCRDLGTLEKVLATSRDYQEQLKAWSDWRTVSVPMRDKYARFVELANEGAKDFGFKDLGNMWKSGYDMPVKDFEVEVERLWGQVEPLYEQLHCYVRSELSDFYGADKVNPNEPIPAHLLGNMWAQTWSNIYPIVEPYPGVTSLDITQSLKDQNYSAVQMTEVAEGFFTSLGLPELPDSFYQNSLLTKPADRDVVCHASAWDMGNGEDPRIKQCVEPTEEHLSTLHHELGHIYYFLMYKDQQPVFKTGAHDGFHEAIGDTIVLSMTPEYLKQVGLIEDTTKSHESTINEQMKIALDKIAFLPFGKLIDQWRWQVFAGEVTPENYNKAWWDLREKYQGIAPAIERTEADFDPGAKYHIPGNTPYTRYFLSFVIQFQFYKSMCETSGHTGPLHECSFFGSKEAGEKLGNMLALGASKPWKDAMEQLTGTREMDAAALVEYFNPLLSWLEEKNQNQSCGW</sequence>
<evidence type="ECO:0000256" key="2">
    <source>
        <dbReference type="ARBA" id="ARBA00023157"/>
    </source>
</evidence>
<evidence type="ECO:0000313" key="5">
    <source>
        <dbReference type="Proteomes" id="UP001465153"/>
    </source>
</evidence>
<dbReference type="RefSeq" id="WP_353303563.1">
    <property type="nucleotide sequence ID" value="NZ_BAABWN010000008.1"/>
</dbReference>
<dbReference type="PROSITE" id="PS52011">
    <property type="entry name" value="PEPTIDASE_M2"/>
    <property type="match status" value="1"/>
</dbReference>
<name>A0ABQ0AB38_9GAMM</name>